<proteinExistence type="predicted"/>
<dbReference type="PANTHER" id="PTHR47331:SF4">
    <property type="entry name" value="PEPTIDASE S1 DOMAIN-CONTAINING PROTEIN"/>
    <property type="match status" value="1"/>
</dbReference>
<protein>
    <submittedName>
        <fullName evidence="2">Uncharacterized protein</fullName>
    </submittedName>
</protein>
<evidence type="ECO:0000313" key="3">
    <source>
        <dbReference type="Proteomes" id="UP000225706"/>
    </source>
</evidence>
<dbReference type="STRING" id="50429.A0A2B4SKX1"/>
<keyword evidence="3" id="KW-1185">Reference proteome</keyword>
<dbReference type="OrthoDB" id="8046937at2759"/>
<dbReference type="CDD" id="cd01644">
    <property type="entry name" value="RT_pepA17"/>
    <property type="match status" value="1"/>
</dbReference>
<dbReference type="Proteomes" id="UP000225706">
    <property type="component" value="Unassembled WGS sequence"/>
</dbReference>
<evidence type="ECO:0000313" key="2">
    <source>
        <dbReference type="EMBL" id="PFX29142.1"/>
    </source>
</evidence>
<accession>A0A2B4SKX1</accession>
<organism evidence="2 3">
    <name type="scientific">Stylophora pistillata</name>
    <name type="common">Smooth cauliflower coral</name>
    <dbReference type="NCBI Taxonomy" id="50429"/>
    <lineage>
        <taxon>Eukaryota</taxon>
        <taxon>Metazoa</taxon>
        <taxon>Cnidaria</taxon>
        <taxon>Anthozoa</taxon>
        <taxon>Hexacorallia</taxon>
        <taxon>Scleractinia</taxon>
        <taxon>Astrocoeniina</taxon>
        <taxon>Pocilloporidae</taxon>
        <taxon>Stylophora</taxon>
    </lineage>
</organism>
<feature type="region of interest" description="Disordered" evidence="1">
    <location>
        <begin position="345"/>
        <end position="384"/>
    </location>
</feature>
<evidence type="ECO:0000256" key="1">
    <source>
        <dbReference type="SAM" id="MobiDB-lite"/>
    </source>
</evidence>
<dbReference type="InterPro" id="IPR008042">
    <property type="entry name" value="Retrotrans_Pao"/>
</dbReference>
<gene>
    <name evidence="2" type="ORF">AWC38_SpisGene6072</name>
</gene>
<feature type="compositionally biased region" description="Basic and acidic residues" evidence="1">
    <location>
        <begin position="373"/>
        <end position="382"/>
    </location>
</feature>
<dbReference type="EMBL" id="LSMT01000070">
    <property type="protein sequence ID" value="PFX29142.1"/>
    <property type="molecule type" value="Genomic_DNA"/>
</dbReference>
<reference evidence="3" key="1">
    <citation type="journal article" date="2017" name="bioRxiv">
        <title>Comparative analysis of the genomes of Stylophora pistillata and Acropora digitifera provides evidence for extensive differences between species of corals.</title>
        <authorList>
            <person name="Voolstra C.R."/>
            <person name="Li Y."/>
            <person name="Liew Y.J."/>
            <person name="Baumgarten S."/>
            <person name="Zoccola D."/>
            <person name="Flot J.-F."/>
            <person name="Tambutte S."/>
            <person name="Allemand D."/>
            <person name="Aranda M."/>
        </authorList>
    </citation>
    <scope>NUCLEOTIDE SEQUENCE [LARGE SCALE GENOMIC DNA]</scope>
</reference>
<dbReference type="InterPro" id="IPR043502">
    <property type="entry name" value="DNA/RNA_pol_sf"/>
</dbReference>
<dbReference type="AlphaFoldDB" id="A0A2B4SKX1"/>
<dbReference type="PANTHER" id="PTHR47331">
    <property type="entry name" value="PHD-TYPE DOMAIN-CONTAINING PROTEIN"/>
    <property type="match status" value="1"/>
</dbReference>
<name>A0A2B4SKX1_STYPI</name>
<dbReference type="Pfam" id="PF05380">
    <property type="entry name" value="Peptidase_A17"/>
    <property type="match status" value="1"/>
</dbReference>
<sequence length="749" mass="83776">MYLPDGEDHVHVILGGGAKSTDIVDLYHKTRQQMADGRFKLSEWLTNDVRARAEIKVDVRMESKRGSVSEDITYTKASVGMQLGSKGQKVLGLAWDYEADDLTFKLTMIAKHARGLLATKCNNPQLLEGIFDPLQIVDPGTVSAKIMFEESSRQKSGWDKPLQEASDIEALKETFLSNSEEEIAQALENTSSRSEAAEKLLPADSNREPIDGICSLDDVLSMLYKRVKQHKPSEVRSIPKKSFLTLFSATFISAIQNNLKKGIELSGLSPGPHVEAVEKKKFKAVEQVMVMSILQEGPPKKFLANWVYCYLCTPDVTAISLIHDDIVNPEIRTLVKRTSNEVKKISTPLNPNANSCPCDDPRKKTKPSSSLTVKEEPVKEDCGPSDMFPARASGMGGNNGTVVWEVDNRRVHNGFVDGRNDAVEKLAEKLNLMGKTTTLLLTTMERENSKTDCWIVNLELLDLDEENIFKVPVVFTKKNLPVTTQSIARQDMVSPPSPIQHPVKPGKVRVVFDCSAKYHSKSLNDELLQGPDLTNSLDGVLIRFCQGPVAFMSDVEAMLHQVQVNPEDRSELHFLWWHGGNLDLEPEEYMITVHLFGAVSSPTCANFALKKTAFDNQADFHSETVKTVEQNFHMDECLKSVDSEDTILLQSRPSQLLKRGGFRLTKWLSNKRKVIESVPESDRVVSVRDLDFDHTLTGRALGVQWHMTSDRFGFKITTKDKLSMISFIYDPLGFVAPFHLSAKILLQNL</sequence>
<dbReference type="SUPFAM" id="SSF56672">
    <property type="entry name" value="DNA/RNA polymerases"/>
    <property type="match status" value="1"/>
</dbReference>
<comment type="caution">
    <text evidence="2">The sequence shown here is derived from an EMBL/GenBank/DDBJ whole genome shotgun (WGS) entry which is preliminary data.</text>
</comment>